<keyword evidence="7" id="KW-1185">Reference proteome</keyword>
<feature type="domain" description="Enoyl-CoA hydratase/isomerase" evidence="5">
    <location>
        <begin position="57"/>
        <end position="280"/>
    </location>
</feature>
<protein>
    <recommendedName>
        <fullName evidence="2">3-hydroxyisobutyryl-CoA hydrolase</fullName>
        <ecNumber evidence="2">3.1.2.4</ecNumber>
    </recommendedName>
</protein>
<dbReference type="InterPro" id="IPR045004">
    <property type="entry name" value="ECH_dom"/>
</dbReference>
<sequence>MPEAAIGFIPDVGMSYRLTHLRLREEGGSSGEADGAGADGTGADGADVGGADLGGGDVGGAGAVPRKSIAVGTFIGLTGWRLSPADLLYTGLATNLVADVDAVAHALETREVSEVLAPDSQWSLGADELDQPRSALRDNAAFIEEVFAYGDWLEMSRRLRDYEPAGERHAGAGAGAGEGHAGAGEGHAGDNGTAEFVEQVRAAVAKGNPVSLAATVELFHASALVDLPTALDYEAVLARYLRRQPNFTEGVRAVLVDKDHAAAFDPSTAEGVDIAELRALLMS</sequence>
<reference evidence="6 7" key="1">
    <citation type="journal article" date="2018" name="Syst. Appl. Microbiol.">
        <title>Corynebacterium heidelbergense sp. nov., isolated from the preen glands of Egyptian geese (Alopochen aegyptiacus).</title>
        <authorList>
            <person name="Braun M.S."/>
            <person name="Wang E."/>
            <person name="Zimmermann S."/>
            <person name="Wink M."/>
        </authorList>
    </citation>
    <scope>NUCLEOTIDE SEQUENCE [LARGE SCALE GENOMIC DNA]</scope>
    <source>
        <strain evidence="6 7">647</strain>
    </source>
</reference>
<evidence type="ECO:0000313" key="6">
    <source>
        <dbReference type="EMBL" id="RAV31640.1"/>
    </source>
</evidence>
<dbReference type="InterPro" id="IPR029045">
    <property type="entry name" value="ClpP/crotonase-like_dom_sf"/>
</dbReference>
<feature type="region of interest" description="Disordered" evidence="4">
    <location>
        <begin position="27"/>
        <end position="49"/>
    </location>
</feature>
<feature type="compositionally biased region" description="Gly residues" evidence="4">
    <location>
        <begin position="37"/>
        <end position="49"/>
    </location>
</feature>
<gene>
    <name evidence="6" type="ORF">DLJ54_07365</name>
</gene>
<evidence type="ECO:0000256" key="2">
    <source>
        <dbReference type="ARBA" id="ARBA00011915"/>
    </source>
</evidence>
<evidence type="ECO:0000259" key="5">
    <source>
        <dbReference type="Pfam" id="PF16113"/>
    </source>
</evidence>
<evidence type="ECO:0000256" key="4">
    <source>
        <dbReference type="SAM" id="MobiDB-lite"/>
    </source>
</evidence>
<proteinExistence type="predicted"/>
<name>A0A364V4Q8_9CORY</name>
<feature type="compositionally biased region" description="Gly residues" evidence="4">
    <location>
        <begin position="172"/>
        <end position="186"/>
    </location>
</feature>
<evidence type="ECO:0000313" key="7">
    <source>
        <dbReference type="Proteomes" id="UP000251577"/>
    </source>
</evidence>
<dbReference type="Gene3D" id="3.90.226.10">
    <property type="entry name" value="2-enoyl-CoA Hydratase, Chain A, domain 1"/>
    <property type="match status" value="1"/>
</dbReference>
<dbReference type="GO" id="GO:0006574">
    <property type="term" value="P:L-valine catabolic process"/>
    <property type="evidence" value="ECO:0007669"/>
    <property type="project" value="TreeGrafter"/>
</dbReference>
<dbReference type="PANTHER" id="PTHR43176:SF3">
    <property type="entry name" value="3-HYDROXYISOBUTYRYL-COA HYDROLASE, MITOCHONDRIAL"/>
    <property type="match status" value="1"/>
</dbReference>
<organism evidence="6 7">
    <name type="scientific">Corynebacterium heidelbergense</name>
    <dbReference type="NCBI Taxonomy" id="2055947"/>
    <lineage>
        <taxon>Bacteria</taxon>
        <taxon>Bacillati</taxon>
        <taxon>Actinomycetota</taxon>
        <taxon>Actinomycetes</taxon>
        <taxon>Mycobacteriales</taxon>
        <taxon>Corynebacteriaceae</taxon>
        <taxon>Corynebacterium</taxon>
    </lineage>
</organism>
<dbReference type="SUPFAM" id="SSF52096">
    <property type="entry name" value="ClpP/crotonase"/>
    <property type="match status" value="1"/>
</dbReference>
<dbReference type="AlphaFoldDB" id="A0A364V4Q8"/>
<evidence type="ECO:0000256" key="3">
    <source>
        <dbReference type="ARBA" id="ARBA00022801"/>
    </source>
</evidence>
<dbReference type="PANTHER" id="PTHR43176">
    <property type="entry name" value="3-HYDROXYISOBUTYRYL-COA HYDROLASE-RELATED"/>
    <property type="match status" value="1"/>
</dbReference>
<comment type="catalytic activity">
    <reaction evidence="1">
        <text>3-hydroxy-2-methylpropanoyl-CoA + H2O = 3-hydroxy-2-methylpropanoate + CoA + H(+)</text>
        <dbReference type="Rhea" id="RHEA:20888"/>
        <dbReference type="ChEBI" id="CHEBI:11805"/>
        <dbReference type="ChEBI" id="CHEBI:15377"/>
        <dbReference type="ChEBI" id="CHEBI:15378"/>
        <dbReference type="ChEBI" id="CHEBI:57287"/>
        <dbReference type="ChEBI" id="CHEBI:57340"/>
        <dbReference type="EC" id="3.1.2.4"/>
    </reaction>
</comment>
<dbReference type="GO" id="GO:0003860">
    <property type="term" value="F:3-hydroxyisobutyryl-CoA hydrolase activity"/>
    <property type="evidence" value="ECO:0007669"/>
    <property type="project" value="UniProtKB-EC"/>
</dbReference>
<feature type="region of interest" description="Disordered" evidence="4">
    <location>
        <begin position="169"/>
        <end position="191"/>
    </location>
</feature>
<dbReference type="Pfam" id="PF16113">
    <property type="entry name" value="ECH_2"/>
    <property type="match status" value="1"/>
</dbReference>
<accession>A0A364V4Q8</accession>
<dbReference type="Proteomes" id="UP000251577">
    <property type="component" value="Unassembled WGS sequence"/>
</dbReference>
<dbReference type="EMBL" id="QHCV01000071">
    <property type="protein sequence ID" value="RAV31640.1"/>
    <property type="molecule type" value="Genomic_DNA"/>
</dbReference>
<dbReference type="InterPro" id="IPR032259">
    <property type="entry name" value="HIBYL-CoA-H"/>
</dbReference>
<evidence type="ECO:0000256" key="1">
    <source>
        <dbReference type="ARBA" id="ARBA00001709"/>
    </source>
</evidence>
<dbReference type="EC" id="3.1.2.4" evidence="2"/>
<comment type="caution">
    <text evidence="6">The sequence shown here is derived from an EMBL/GenBank/DDBJ whole genome shotgun (WGS) entry which is preliminary data.</text>
</comment>
<keyword evidence="3" id="KW-0378">Hydrolase</keyword>